<proteinExistence type="inferred from homology"/>
<evidence type="ECO:0000313" key="5">
    <source>
        <dbReference type="EMBL" id="KAA8645614.1"/>
    </source>
</evidence>
<dbReference type="VEuPathDB" id="FungiDB:EYZ11_003468"/>
<sequence length="736" mass="79407">MQWSLVVSLLLCWPAAAAPTPPGIVPPVGSLGTLQTLHYNTLSPNNNGTAAVLVYDHVSFSDAQSRCAAIGEQLYPLVDAPMANRTEMDHQLDYLVFSGSLQGSDLLWTSSPSSAQSSACQAYSPSRRQTVSSPCDQRLAALCTSRVPATTDRNRDAVESSRLAVASHEYTITGYRDARSFRFLGIPFANPPVNALRFEPPQPYTGWQLIDATRMPASCIQHSSSSDALGRISEDCLYLNVYTPLVPGSDRTNGSNTKPVAVYLYGGSFTQGSASEIDYDGGNLASRNDVVVVTVNYRVGMLGWLTTGDLTTGNYGLRDQLLALQWVQRHIVAFGGDPSRVTVFGQSAGGQSVVALLSSSAAKGLFSGAIVQSAPLDLPWFTRDVYSKLVTPLLADAVGCGDATNPSEAHRVACLRTRPVSAFLDNSTEVQTALAAIANATATSYLQVSELMAATEPLMPIVDADAGIIDDQFYRLLATDRLPNRVPTLFTTVTDEAAVYVGSAVPSLGSSQKALNTLLHVAYPEDLATALVNASVFRTDPSDSDSVRNVAGLALTASEWTCPLSYLLREASSPSKSDSKPIFPRLYALEITSGHARTNKSIPTACLPNSIYNATCHSADVLPIWGTLNSKTKDVDPYYSAKEILHSQLLDDVFGSFFRSRDPNPDMEWLKVRGSAYAYSQSIFGSRGYRVEEWESTARNISLLGMMPSEMESPGHSAQCRFFDGYGYTFQRAKLV</sequence>
<comment type="caution">
    <text evidence="5">The sequence shown here is derived from an EMBL/GenBank/DDBJ whole genome shotgun (WGS) entry which is preliminary data.</text>
</comment>
<dbReference type="Gene3D" id="3.40.50.1820">
    <property type="entry name" value="alpha/beta hydrolase"/>
    <property type="match status" value="1"/>
</dbReference>
<evidence type="ECO:0000256" key="3">
    <source>
        <dbReference type="SAM" id="SignalP"/>
    </source>
</evidence>
<accession>A0A5M9MJN0</accession>
<dbReference type="PANTHER" id="PTHR43142:SF6">
    <property type="entry name" value="PUTATIVE (AFU_ORTHOLOGUE AFUA_7G01710)-RELATED"/>
    <property type="match status" value="1"/>
</dbReference>
<dbReference type="AlphaFoldDB" id="A0A5M9MJN0"/>
<dbReference type="InterPro" id="IPR019819">
    <property type="entry name" value="Carboxylesterase_B_CS"/>
</dbReference>
<evidence type="ECO:0000256" key="2">
    <source>
        <dbReference type="ARBA" id="ARBA00022801"/>
    </source>
</evidence>
<dbReference type="InterPro" id="IPR019826">
    <property type="entry name" value="Carboxylesterase_B_AS"/>
</dbReference>
<feature type="signal peptide" evidence="3">
    <location>
        <begin position="1"/>
        <end position="17"/>
    </location>
</feature>
<keyword evidence="2" id="KW-0378">Hydrolase</keyword>
<organism evidence="5 6">
    <name type="scientific">Aspergillus tanneri</name>
    <dbReference type="NCBI Taxonomy" id="1220188"/>
    <lineage>
        <taxon>Eukaryota</taxon>
        <taxon>Fungi</taxon>
        <taxon>Dikarya</taxon>
        <taxon>Ascomycota</taxon>
        <taxon>Pezizomycotina</taxon>
        <taxon>Eurotiomycetes</taxon>
        <taxon>Eurotiomycetidae</taxon>
        <taxon>Eurotiales</taxon>
        <taxon>Aspergillaceae</taxon>
        <taxon>Aspergillus</taxon>
        <taxon>Aspergillus subgen. Circumdati</taxon>
    </lineage>
</organism>
<evidence type="ECO:0000313" key="6">
    <source>
        <dbReference type="Proteomes" id="UP000324241"/>
    </source>
</evidence>
<comment type="similarity">
    <text evidence="1">Belongs to the type-B carboxylesterase/lipase family.</text>
</comment>
<dbReference type="RefSeq" id="XP_033424975.1">
    <property type="nucleotide sequence ID" value="XM_033571660.1"/>
</dbReference>
<feature type="chain" id="PRO_5024397818" description="Carboxylesterase type B domain-containing protein" evidence="3">
    <location>
        <begin position="18"/>
        <end position="736"/>
    </location>
</feature>
<reference evidence="5 6" key="1">
    <citation type="submission" date="2019-08" db="EMBL/GenBank/DDBJ databases">
        <title>The genome sequence of a newly discovered highly antifungal drug resistant Aspergillus species, Aspergillus tanneri NIH 1004.</title>
        <authorList>
            <person name="Mounaud S."/>
            <person name="Singh I."/>
            <person name="Joardar V."/>
            <person name="Pakala S."/>
            <person name="Pakala S."/>
            <person name="Venepally P."/>
            <person name="Chung J.K."/>
            <person name="Losada L."/>
            <person name="Nierman W.C."/>
        </authorList>
    </citation>
    <scope>NUCLEOTIDE SEQUENCE [LARGE SCALE GENOMIC DNA]</scope>
    <source>
        <strain evidence="5 6">NIH1004</strain>
    </source>
</reference>
<keyword evidence="3" id="KW-0732">Signal</keyword>
<name>A0A5M9MJN0_9EURO</name>
<protein>
    <recommendedName>
        <fullName evidence="4">Carboxylesterase type B domain-containing protein</fullName>
    </recommendedName>
</protein>
<dbReference type="InterPro" id="IPR002018">
    <property type="entry name" value="CarbesteraseB"/>
</dbReference>
<dbReference type="InterPro" id="IPR029058">
    <property type="entry name" value="AB_hydrolase_fold"/>
</dbReference>
<evidence type="ECO:0000256" key="1">
    <source>
        <dbReference type="ARBA" id="ARBA00005964"/>
    </source>
</evidence>
<dbReference type="PROSITE" id="PS00941">
    <property type="entry name" value="CARBOXYLESTERASE_B_2"/>
    <property type="match status" value="1"/>
</dbReference>
<dbReference type="Pfam" id="PF00135">
    <property type="entry name" value="COesterase"/>
    <property type="match status" value="1"/>
</dbReference>
<dbReference type="GeneID" id="54329735"/>
<dbReference type="GO" id="GO:0016787">
    <property type="term" value="F:hydrolase activity"/>
    <property type="evidence" value="ECO:0007669"/>
    <property type="project" value="UniProtKB-KW"/>
</dbReference>
<dbReference type="SUPFAM" id="SSF53474">
    <property type="entry name" value="alpha/beta-Hydrolases"/>
    <property type="match status" value="1"/>
</dbReference>
<dbReference type="Proteomes" id="UP000324241">
    <property type="component" value="Unassembled WGS sequence"/>
</dbReference>
<dbReference type="PROSITE" id="PS00122">
    <property type="entry name" value="CARBOXYLESTERASE_B_1"/>
    <property type="match status" value="1"/>
</dbReference>
<dbReference type="PANTHER" id="PTHR43142">
    <property type="entry name" value="CARBOXYLIC ESTER HYDROLASE"/>
    <property type="match status" value="1"/>
</dbReference>
<dbReference type="EMBL" id="QUQM01000007">
    <property type="protein sequence ID" value="KAA8645614.1"/>
    <property type="molecule type" value="Genomic_DNA"/>
</dbReference>
<feature type="domain" description="Carboxylesterase type B" evidence="4">
    <location>
        <begin position="182"/>
        <end position="678"/>
    </location>
</feature>
<gene>
    <name evidence="5" type="ORF">ATNIH1004_007033</name>
</gene>
<evidence type="ECO:0000259" key="4">
    <source>
        <dbReference type="Pfam" id="PF00135"/>
    </source>
</evidence>
<dbReference type="OrthoDB" id="408631at2759"/>